<reference evidence="3 4" key="1">
    <citation type="submission" date="2020-04" db="EMBL/GenBank/DDBJ databases">
        <title>MicrobeNet Type strains.</title>
        <authorList>
            <person name="Nicholson A.C."/>
        </authorList>
    </citation>
    <scope>NUCLEOTIDE SEQUENCE [LARGE SCALE GENOMIC DNA]</scope>
    <source>
        <strain evidence="3 4">ATCC 23612</strain>
    </source>
</reference>
<dbReference type="Pfam" id="PF16976">
    <property type="entry name" value="RcpC"/>
    <property type="match status" value="1"/>
</dbReference>
<accession>A0A7X6RT56</accession>
<gene>
    <name evidence="3" type="primary">cpaB</name>
    <name evidence="3" type="ORF">HGB44_29020</name>
</gene>
<dbReference type="Proteomes" id="UP000553209">
    <property type="component" value="Unassembled WGS sequence"/>
</dbReference>
<evidence type="ECO:0000313" key="4">
    <source>
        <dbReference type="Proteomes" id="UP000553209"/>
    </source>
</evidence>
<protein>
    <submittedName>
        <fullName evidence="3">Flp pilus assembly protein CpaB</fullName>
    </submittedName>
</protein>
<proteinExistence type="predicted"/>
<dbReference type="InterPro" id="IPR031571">
    <property type="entry name" value="RcpC_dom"/>
</dbReference>
<dbReference type="AlphaFoldDB" id="A0A7X6RT56"/>
<dbReference type="InterPro" id="IPR017592">
    <property type="entry name" value="Pilus_assmbl_Flp-typ_CpaB"/>
</dbReference>
<keyword evidence="4" id="KW-1185">Reference proteome</keyword>
<dbReference type="NCBIfam" id="TIGR03177">
    <property type="entry name" value="pilus_cpaB"/>
    <property type="match status" value="1"/>
</dbReference>
<feature type="region of interest" description="Disordered" evidence="1">
    <location>
        <begin position="221"/>
        <end position="263"/>
    </location>
</feature>
<feature type="compositionally biased region" description="Basic and acidic residues" evidence="1">
    <location>
        <begin position="254"/>
        <end position="263"/>
    </location>
</feature>
<feature type="compositionally biased region" description="Acidic residues" evidence="1">
    <location>
        <begin position="224"/>
        <end position="237"/>
    </location>
</feature>
<sequence>MNPRQRRGVLLMVVAAIGAVAVFASVFTYLNSQQERLGEFATVLRLTEAVDAYQPIGEESVERVEVPSMYFDPEVFLSDLSEVETPADQQLVAASHLEAGVYLQQGMVQPQPTLTAGEREIAIMVNAETGVAGKVRRGSFVDIYGTFPARDHGEACAVRVITEVEVLDIGELRTQEEEGGGVAGVVPVTFRLDPQAALQLAYAEDFSSGLRLALVSADGGGSPEESEFCSGDFDDLVDGGTADESTTPDEGGTADERRVPHGG</sequence>
<dbReference type="RefSeq" id="WP_061082256.1">
    <property type="nucleotide sequence ID" value="NZ_JAAXPG010000041.1"/>
</dbReference>
<evidence type="ECO:0000313" key="3">
    <source>
        <dbReference type="EMBL" id="NKZ01680.1"/>
    </source>
</evidence>
<evidence type="ECO:0000256" key="1">
    <source>
        <dbReference type="SAM" id="MobiDB-lite"/>
    </source>
</evidence>
<comment type="caution">
    <text evidence="3">The sequence shown here is derived from an EMBL/GenBank/DDBJ whole genome shotgun (WGS) entry which is preliminary data.</text>
</comment>
<feature type="domain" description="Flp pilus assembly protein RcpC/CpaB" evidence="2">
    <location>
        <begin position="114"/>
        <end position="214"/>
    </location>
</feature>
<name>A0A7X6RT56_9ACTN</name>
<evidence type="ECO:0000259" key="2">
    <source>
        <dbReference type="Pfam" id="PF16976"/>
    </source>
</evidence>
<dbReference type="EMBL" id="JAAXPG010000041">
    <property type="protein sequence ID" value="NKZ01680.1"/>
    <property type="molecule type" value="Genomic_DNA"/>
</dbReference>
<organism evidence="3 4">
    <name type="scientific">Nocardiopsis alborubida</name>
    <dbReference type="NCBI Taxonomy" id="146802"/>
    <lineage>
        <taxon>Bacteria</taxon>
        <taxon>Bacillati</taxon>
        <taxon>Actinomycetota</taxon>
        <taxon>Actinomycetes</taxon>
        <taxon>Streptosporangiales</taxon>
        <taxon>Nocardiopsidaceae</taxon>
        <taxon>Nocardiopsis</taxon>
    </lineage>
</organism>